<keyword evidence="1" id="KW-0808">Transferase</keyword>
<evidence type="ECO:0000259" key="6">
    <source>
        <dbReference type="SMART" id="SM00983"/>
    </source>
</evidence>
<evidence type="ECO:0000256" key="4">
    <source>
        <dbReference type="ARBA" id="ARBA00022840"/>
    </source>
</evidence>
<keyword evidence="2" id="KW-0547">Nucleotide-binding</keyword>
<dbReference type="InterPro" id="IPR006282">
    <property type="entry name" value="Thi_PPkinase"/>
</dbReference>
<dbReference type="GO" id="GO:0005524">
    <property type="term" value="F:ATP binding"/>
    <property type="evidence" value="ECO:0007669"/>
    <property type="project" value="UniProtKB-KW"/>
</dbReference>
<dbReference type="GO" id="GO:0004788">
    <property type="term" value="F:thiamine diphosphokinase activity"/>
    <property type="evidence" value="ECO:0007669"/>
    <property type="project" value="InterPro"/>
</dbReference>
<dbReference type="InterPro" id="IPR007373">
    <property type="entry name" value="Thiamin_PyroPKinase_B1-bd"/>
</dbReference>
<protein>
    <recommendedName>
        <fullName evidence="6">Thiamin pyrophosphokinase thiamin-binding domain-containing protein</fullName>
    </recommendedName>
</protein>
<evidence type="ECO:0000313" key="8">
    <source>
        <dbReference type="Proteomes" id="UP001345219"/>
    </source>
</evidence>
<sequence length="257" mass="27917">MAPTMASTTASPSLVAPIPGSQARPRPRTVAQRAGARGFRETRGNEKIRQTATSAHLGGRWGNVWAAEVVGNGYRTGGRARGRRGHEVMEVNHHSMAFLLPSKSGRPGPFSLLRPRHPQPVSSALHSSALEARYASVFLSLNVLGDRFDHEVGNINVLCSFKDTRIILLSEDCLIHLLPKAQNHEIHILPSIAGPHCRLVPIGKPSTSTTPTGLLWNLKEAKMELGGLVSTSNMVNKEKVTVHSDTDLLWTISIKKS</sequence>
<dbReference type="AlphaFoldDB" id="A0AAN7JPJ7"/>
<comment type="caution">
    <text evidence="7">The sequence shown here is derived from an EMBL/GenBank/DDBJ whole genome shotgun (WGS) entry which is preliminary data.</text>
</comment>
<evidence type="ECO:0000256" key="3">
    <source>
        <dbReference type="ARBA" id="ARBA00022777"/>
    </source>
</evidence>
<feature type="domain" description="Thiamin pyrophosphokinase thiamin-binding" evidence="6">
    <location>
        <begin position="184"/>
        <end position="248"/>
    </location>
</feature>
<dbReference type="InterPro" id="IPR036759">
    <property type="entry name" value="TPK_catalytic_sf"/>
</dbReference>
<dbReference type="SUPFAM" id="SSF63862">
    <property type="entry name" value="Thiamin pyrophosphokinase, substrate-binding domain"/>
    <property type="match status" value="1"/>
</dbReference>
<feature type="compositionally biased region" description="Polar residues" evidence="5">
    <location>
        <begin position="1"/>
        <end position="12"/>
    </location>
</feature>
<dbReference type="SUPFAM" id="SSF63999">
    <property type="entry name" value="Thiamin pyrophosphokinase, catalytic domain"/>
    <property type="match status" value="1"/>
</dbReference>
<keyword evidence="3" id="KW-0418">Kinase</keyword>
<dbReference type="GO" id="GO:0016301">
    <property type="term" value="F:kinase activity"/>
    <property type="evidence" value="ECO:0007669"/>
    <property type="project" value="UniProtKB-KW"/>
</dbReference>
<dbReference type="Gene3D" id="3.40.50.10240">
    <property type="entry name" value="Thiamin pyrophosphokinase, catalytic domain"/>
    <property type="match status" value="1"/>
</dbReference>
<gene>
    <name evidence="7" type="ORF">SAY87_004783</name>
</gene>
<dbReference type="EMBL" id="JAXIOK010000017">
    <property type="protein sequence ID" value="KAK4751301.1"/>
    <property type="molecule type" value="Genomic_DNA"/>
</dbReference>
<name>A0AAN7JPJ7_9MYRT</name>
<dbReference type="GO" id="GO:0009229">
    <property type="term" value="P:thiamine diphosphate biosynthetic process"/>
    <property type="evidence" value="ECO:0007669"/>
    <property type="project" value="InterPro"/>
</dbReference>
<feature type="region of interest" description="Disordered" evidence="5">
    <location>
        <begin position="1"/>
        <end position="47"/>
    </location>
</feature>
<keyword evidence="4" id="KW-0067">ATP-binding</keyword>
<evidence type="ECO:0000256" key="1">
    <source>
        <dbReference type="ARBA" id="ARBA00022679"/>
    </source>
</evidence>
<dbReference type="GO" id="GO:0030975">
    <property type="term" value="F:thiamine binding"/>
    <property type="evidence" value="ECO:0007669"/>
    <property type="project" value="InterPro"/>
</dbReference>
<feature type="compositionally biased region" description="Basic and acidic residues" evidence="5">
    <location>
        <begin position="38"/>
        <end position="47"/>
    </location>
</feature>
<accession>A0AAN7JPJ7</accession>
<organism evidence="7 8">
    <name type="scientific">Trapa incisa</name>
    <dbReference type="NCBI Taxonomy" id="236973"/>
    <lineage>
        <taxon>Eukaryota</taxon>
        <taxon>Viridiplantae</taxon>
        <taxon>Streptophyta</taxon>
        <taxon>Embryophyta</taxon>
        <taxon>Tracheophyta</taxon>
        <taxon>Spermatophyta</taxon>
        <taxon>Magnoliopsida</taxon>
        <taxon>eudicotyledons</taxon>
        <taxon>Gunneridae</taxon>
        <taxon>Pentapetalae</taxon>
        <taxon>rosids</taxon>
        <taxon>malvids</taxon>
        <taxon>Myrtales</taxon>
        <taxon>Lythraceae</taxon>
        <taxon>Trapa</taxon>
    </lineage>
</organism>
<dbReference type="Pfam" id="PF04265">
    <property type="entry name" value="TPK_B1_binding"/>
    <property type="match status" value="1"/>
</dbReference>
<dbReference type="InterPro" id="IPR036371">
    <property type="entry name" value="TPK_B1-bd_sf"/>
</dbReference>
<evidence type="ECO:0000256" key="2">
    <source>
        <dbReference type="ARBA" id="ARBA00022741"/>
    </source>
</evidence>
<proteinExistence type="predicted"/>
<evidence type="ECO:0000313" key="7">
    <source>
        <dbReference type="EMBL" id="KAK4751301.1"/>
    </source>
</evidence>
<evidence type="ECO:0000256" key="5">
    <source>
        <dbReference type="SAM" id="MobiDB-lite"/>
    </source>
</evidence>
<dbReference type="SMART" id="SM00983">
    <property type="entry name" value="TPK_B1_binding"/>
    <property type="match status" value="1"/>
</dbReference>
<dbReference type="PANTHER" id="PTHR13622:SF8">
    <property type="entry name" value="THIAMIN PYROPHOSPHOKINASE 1"/>
    <property type="match status" value="1"/>
</dbReference>
<keyword evidence="8" id="KW-1185">Reference proteome</keyword>
<reference evidence="7 8" key="1">
    <citation type="journal article" date="2023" name="Hortic Res">
        <title>Pangenome of water caltrop reveals structural variations and asymmetric subgenome divergence after allopolyploidization.</title>
        <authorList>
            <person name="Zhang X."/>
            <person name="Chen Y."/>
            <person name="Wang L."/>
            <person name="Yuan Y."/>
            <person name="Fang M."/>
            <person name="Shi L."/>
            <person name="Lu R."/>
            <person name="Comes H.P."/>
            <person name="Ma Y."/>
            <person name="Chen Y."/>
            <person name="Huang G."/>
            <person name="Zhou Y."/>
            <person name="Zheng Z."/>
            <person name="Qiu Y."/>
        </authorList>
    </citation>
    <scope>NUCLEOTIDE SEQUENCE [LARGE SCALE GENOMIC DNA]</scope>
    <source>
        <tissue evidence="7">Roots</tissue>
    </source>
</reference>
<dbReference type="NCBIfam" id="TIGR01378">
    <property type="entry name" value="thi_PPkinase"/>
    <property type="match status" value="1"/>
</dbReference>
<dbReference type="PANTHER" id="PTHR13622">
    <property type="entry name" value="THIAMIN PYROPHOSPHOKINASE"/>
    <property type="match status" value="1"/>
</dbReference>
<dbReference type="Proteomes" id="UP001345219">
    <property type="component" value="Chromosome 4"/>
</dbReference>
<dbReference type="GO" id="GO:0006772">
    <property type="term" value="P:thiamine metabolic process"/>
    <property type="evidence" value="ECO:0007669"/>
    <property type="project" value="InterPro"/>
</dbReference>